<keyword evidence="3" id="KW-1185">Reference proteome</keyword>
<reference evidence="2" key="1">
    <citation type="journal article" date="2022" name="bioRxiv">
        <title>Sequencing and chromosome-scale assembly of the giantPleurodeles waltlgenome.</title>
        <authorList>
            <person name="Brown T."/>
            <person name="Elewa A."/>
            <person name="Iarovenko S."/>
            <person name="Subramanian E."/>
            <person name="Araus A.J."/>
            <person name="Petzold A."/>
            <person name="Susuki M."/>
            <person name="Suzuki K.-i.T."/>
            <person name="Hayashi T."/>
            <person name="Toyoda A."/>
            <person name="Oliveira C."/>
            <person name="Osipova E."/>
            <person name="Leigh N.D."/>
            <person name="Simon A."/>
            <person name="Yun M.H."/>
        </authorList>
    </citation>
    <scope>NUCLEOTIDE SEQUENCE</scope>
    <source>
        <strain evidence="2">20211129_DDA</strain>
        <tissue evidence="2">Liver</tissue>
    </source>
</reference>
<dbReference type="Pfam" id="PF18744">
    <property type="entry name" value="SNAD1"/>
    <property type="match status" value="1"/>
</dbReference>
<keyword evidence="1" id="KW-0732">Signal</keyword>
<accession>A0AAV7VNQ6</accession>
<sequence>MPSSLSALIAALLLFYCATIVTCLDPEQLQTSVAYMRGLEITDRQFAYAIQMTRDQCDTLDNNVMANVIPSDLKDDIQDAILQGKVYEGSRIAFAIPVRHRNYWDHAEYQLLVPDRSGESPVQRLLKEMEPNQCVLFHSLLSPCLDYCIDPQGFYSFLPYLNVFENINNNYKAFSFSYLYKDDQCCPTKDQLWDAWRQIRDEMPFYRCDNRPQCIECFAGGQQSKEQCLQGFPRA</sequence>
<gene>
    <name evidence="2" type="ORF">NDU88_006276</name>
</gene>
<dbReference type="Proteomes" id="UP001066276">
    <property type="component" value="Chromosome 2_1"/>
</dbReference>
<proteinExistence type="predicted"/>
<evidence type="ECO:0000256" key="1">
    <source>
        <dbReference type="SAM" id="SignalP"/>
    </source>
</evidence>
<feature type="chain" id="PRO_5043888406" evidence="1">
    <location>
        <begin position="24"/>
        <end position="235"/>
    </location>
</feature>
<dbReference type="AlphaFoldDB" id="A0AAV7VNQ6"/>
<evidence type="ECO:0000313" key="2">
    <source>
        <dbReference type="EMBL" id="KAJ1202476.1"/>
    </source>
</evidence>
<name>A0AAV7VNQ6_PLEWA</name>
<dbReference type="EMBL" id="JANPWB010000003">
    <property type="protein sequence ID" value="KAJ1202476.1"/>
    <property type="molecule type" value="Genomic_DNA"/>
</dbReference>
<protein>
    <submittedName>
        <fullName evidence="2">Uncharacterized protein</fullName>
    </submittedName>
</protein>
<feature type="signal peptide" evidence="1">
    <location>
        <begin position="1"/>
        <end position="23"/>
    </location>
</feature>
<organism evidence="2 3">
    <name type="scientific">Pleurodeles waltl</name>
    <name type="common">Iberian ribbed newt</name>
    <dbReference type="NCBI Taxonomy" id="8319"/>
    <lineage>
        <taxon>Eukaryota</taxon>
        <taxon>Metazoa</taxon>
        <taxon>Chordata</taxon>
        <taxon>Craniata</taxon>
        <taxon>Vertebrata</taxon>
        <taxon>Euteleostomi</taxon>
        <taxon>Amphibia</taxon>
        <taxon>Batrachia</taxon>
        <taxon>Caudata</taxon>
        <taxon>Salamandroidea</taxon>
        <taxon>Salamandridae</taxon>
        <taxon>Pleurodelinae</taxon>
        <taxon>Pleurodeles</taxon>
    </lineage>
</organism>
<dbReference type="InterPro" id="IPR040958">
    <property type="entry name" value="SNAD1"/>
</dbReference>
<evidence type="ECO:0000313" key="3">
    <source>
        <dbReference type="Proteomes" id="UP001066276"/>
    </source>
</evidence>
<comment type="caution">
    <text evidence="2">The sequence shown here is derived from an EMBL/GenBank/DDBJ whole genome shotgun (WGS) entry which is preliminary data.</text>
</comment>